<evidence type="ECO:0000256" key="1">
    <source>
        <dbReference type="ARBA" id="ARBA00006432"/>
    </source>
</evidence>
<feature type="domain" description="AMP-dependent synthetase/ligase" evidence="3">
    <location>
        <begin position="15"/>
        <end position="387"/>
    </location>
</feature>
<organism evidence="5 6">
    <name type="scientific">Desulfomonile tiedjei (strain ATCC 49306 / DSM 6799 / DCB-1)</name>
    <dbReference type="NCBI Taxonomy" id="706587"/>
    <lineage>
        <taxon>Bacteria</taxon>
        <taxon>Pseudomonadati</taxon>
        <taxon>Thermodesulfobacteriota</taxon>
        <taxon>Desulfomonilia</taxon>
        <taxon>Desulfomonilales</taxon>
        <taxon>Desulfomonilaceae</taxon>
        <taxon>Desulfomonile</taxon>
    </lineage>
</organism>
<dbReference type="Gene3D" id="3.30.300.30">
    <property type="match status" value="1"/>
</dbReference>
<dbReference type="OrthoDB" id="9799237at2"/>
<accession>I4CEL8</accession>
<dbReference type="Pfam" id="PF00501">
    <property type="entry name" value="AMP-binding"/>
    <property type="match status" value="1"/>
</dbReference>
<feature type="domain" description="AMP-binding enzyme C-terminal" evidence="4">
    <location>
        <begin position="438"/>
        <end position="513"/>
    </location>
</feature>
<name>I4CEL8_DESTA</name>
<evidence type="ECO:0000313" key="5">
    <source>
        <dbReference type="EMBL" id="AFM28009.1"/>
    </source>
</evidence>
<dbReference type="GO" id="GO:0006631">
    <property type="term" value="P:fatty acid metabolic process"/>
    <property type="evidence" value="ECO:0007669"/>
    <property type="project" value="TreeGrafter"/>
</dbReference>
<dbReference type="InterPro" id="IPR000873">
    <property type="entry name" value="AMP-dep_synth/lig_dom"/>
</dbReference>
<keyword evidence="2 5" id="KW-0436">Ligase</keyword>
<evidence type="ECO:0000259" key="4">
    <source>
        <dbReference type="Pfam" id="PF13193"/>
    </source>
</evidence>
<dbReference type="PROSITE" id="PS00455">
    <property type="entry name" value="AMP_BINDING"/>
    <property type="match status" value="1"/>
</dbReference>
<dbReference type="AlphaFoldDB" id="I4CEL8"/>
<dbReference type="PANTHER" id="PTHR43201:SF5">
    <property type="entry name" value="MEDIUM-CHAIN ACYL-COA LIGASE ACSF2, MITOCHONDRIAL"/>
    <property type="match status" value="1"/>
</dbReference>
<dbReference type="Pfam" id="PF13193">
    <property type="entry name" value="AMP-binding_C"/>
    <property type="match status" value="1"/>
</dbReference>
<sequence length="528" mass="57641">MTLPSGTIVVGEALREAARVMTDRVAYVYEGRDISFREMDEISDRVAAGLLMLGFRKGDRLGVIGLNQPEWLYAYFAAAKIGVIVVGLSVRYRESELQFILNQSGTRGLVTIAALGDQMDYVRFLDEFRNKVPRVSDFIFVGGGGFQGSHSFEALMQTEVDLPALNKAKAQVQPSDPAMIIYTSGTTGRPKGAVLTHESMLAAALAEAEHLQVDEHDILQMAMPLNHVGGITCCILTMLLGKGLIELVPVFNPNQMIEMFEAHPPTLIIGVPTMHTLLLMKEEMGCAPVEKVRVVITGGSNADPNLLTKLREVYRNATVMNLYGLSETSGAVVMSPWDSDFDSTVHSIGKPMGMIQVKVVDVNGTDVPGGEVGELLFKGRMAAAGYFGQPEETGATFDADGWVHTGDLGYLDERGYIYLKGRLKEMFVQGGYNVYPVEVENVISSHPKVGMVAGIGVPDAVMGEIGRYYVVPKPNEELLPEEIVSFCKEHVADYKVPKQVVVCRELPLTPAGKVMKSKLKEDFEKNGI</sequence>
<dbReference type="RefSeq" id="WP_014813108.1">
    <property type="nucleotide sequence ID" value="NC_018025.1"/>
</dbReference>
<dbReference type="KEGG" id="dti:Desti_5422"/>
<proteinExistence type="inferred from homology"/>
<keyword evidence="6" id="KW-1185">Reference proteome</keyword>
<reference evidence="6" key="1">
    <citation type="submission" date="2012-06" db="EMBL/GenBank/DDBJ databases">
        <title>Complete sequence of chromosome of Desulfomonile tiedjei DSM 6799.</title>
        <authorList>
            <person name="Lucas S."/>
            <person name="Copeland A."/>
            <person name="Lapidus A."/>
            <person name="Glavina del Rio T."/>
            <person name="Dalin E."/>
            <person name="Tice H."/>
            <person name="Bruce D."/>
            <person name="Goodwin L."/>
            <person name="Pitluck S."/>
            <person name="Peters L."/>
            <person name="Ovchinnikova G."/>
            <person name="Zeytun A."/>
            <person name="Lu M."/>
            <person name="Kyrpides N."/>
            <person name="Mavromatis K."/>
            <person name="Ivanova N."/>
            <person name="Brettin T."/>
            <person name="Detter J.C."/>
            <person name="Han C."/>
            <person name="Larimer F."/>
            <person name="Land M."/>
            <person name="Hauser L."/>
            <person name="Markowitz V."/>
            <person name="Cheng J.-F."/>
            <person name="Hugenholtz P."/>
            <person name="Woyke T."/>
            <person name="Wu D."/>
            <person name="Spring S."/>
            <person name="Schroeder M."/>
            <person name="Brambilla E."/>
            <person name="Klenk H.-P."/>
            <person name="Eisen J.A."/>
        </authorList>
    </citation>
    <scope>NUCLEOTIDE SEQUENCE [LARGE SCALE GENOMIC DNA]</scope>
    <source>
        <strain evidence="6">ATCC 49306 / DSM 6799 / DCB-1</strain>
    </source>
</reference>
<dbReference type="EMBL" id="CP003360">
    <property type="protein sequence ID" value="AFM28009.1"/>
    <property type="molecule type" value="Genomic_DNA"/>
</dbReference>
<dbReference type="GO" id="GO:0031956">
    <property type="term" value="F:medium-chain fatty acid-CoA ligase activity"/>
    <property type="evidence" value="ECO:0007669"/>
    <property type="project" value="TreeGrafter"/>
</dbReference>
<dbReference type="eggNOG" id="COG0318">
    <property type="taxonomic scope" value="Bacteria"/>
</dbReference>
<dbReference type="Proteomes" id="UP000006055">
    <property type="component" value="Chromosome"/>
</dbReference>
<comment type="similarity">
    <text evidence="1">Belongs to the ATP-dependent AMP-binding enzyme family.</text>
</comment>
<dbReference type="InterPro" id="IPR025110">
    <property type="entry name" value="AMP-bd_C"/>
</dbReference>
<dbReference type="InterPro" id="IPR020845">
    <property type="entry name" value="AMP-binding_CS"/>
</dbReference>
<evidence type="ECO:0000256" key="2">
    <source>
        <dbReference type="ARBA" id="ARBA00022598"/>
    </source>
</evidence>
<dbReference type="InterPro" id="IPR042099">
    <property type="entry name" value="ANL_N_sf"/>
</dbReference>
<gene>
    <name evidence="5" type="ordered locus">Desti_5422</name>
</gene>
<dbReference type="HOGENOM" id="CLU_000022_59_10_7"/>
<dbReference type="STRING" id="706587.Desti_5422"/>
<dbReference type="SUPFAM" id="SSF56801">
    <property type="entry name" value="Acetyl-CoA synthetase-like"/>
    <property type="match status" value="1"/>
</dbReference>
<dbReference type="PATRIC" id="fig|706587.4.peg.6103"/>
<dbReference type="PANTHER" id="PTHR43201">
    <property type="entry name" value="ACYL-COA SYNTHETASE"/>
    <property type="match status" value="1"/>
</dbReference>
<dbReference type="InterPro" id="IPR045851">
    <property type="entry name" value="AMP-bd_C_sf"/>
</dbReference>
<evidence type="ECO:0000313" key="6">
    <source>
        <dbReference type="Proteomes" id="UP000006055"/>
    </source>
</evidence>
<dbReference type="Gene3D" id="3.40.50.12780">
    <property type="entry name" value="N-terminal domain of ligase-like"/>
    <property type="match status" value="1"/>
</dbReference>
<protein>
    <submittedName>
        <fullName evidence="5">Acyl-CoA synthetase (AMP-forming)/AMP-acid ligase II</fullName>
    </submittedName>
</protein>
<evidence type="ECO:0000259" key="3">
    <source>
        <dbReference type="Pfam" id="PF00501"/>
    </source>
</evidence>